<keyword evidence="6 10" id="KW-0630">Potassium</keyword>
<protein>
    <submittedName>
        <fullName evidence="12">TrkH family potassium uptake protein</fullName>
    </submittedName>
</protein>
<feature type="binding site" evidence="10">
    <location>
        <position position="314"/>
    </location>
    <ligand>
        <name>K(+)</name>
        <dbReference type="ChEBI" id="CHEBI:29103"/>
    </ligand>
</feature>
<dbReference type="InterPro" id="IPR004772">
    <property type="entry name" value="TrkH"/>
</dbReference>
<keyword evidence="2" id="KW-0813">Transport</keyword>
<organism evidence="12 13">
    <name type="scientific">Micavibrio aeruginosavorus</name>
    <dbReference type="NCBI Taxonomy" id="349221"/>
    <lineage>
        <taxon>Bacteria</taxon>
        <taxon>Pseudomonadati</taxon>
        <taxon>Bdellovibrionota</taxon>
        <taxon>Bdellovibrionia</taxon>
        <taxon>Bdellovibrionales</taxon>
        <taxon>Pseudobdellovibrionaceae</taxon>
        <taxon>Micavibrio</taxon>
    </lineage>
</organism>
<keyword evidence="9 11" id="KW-0472">Membrane</keyword>
<gene>
    <name evidence="12" type="ORF">HYS17_09300</name>
</gene>
<feature type="transmembrane region" description="Helical" evidence="11">
    <location>
        <begin position="393"/>
        <end position="414"/>
    </location>
</feature>
<evidence type="ECO:0000256" key="6">
    <source>
        <dbReference type="ARBA" id="ARBA00022958"/>
    </source>
</evidence>
<dbReference type="InterPro" id="IPR003445">
    <property type="entry name" value="Cat_transpt"/>
</dbReference>
<feature type="binding site" evidence="10">
    <location>
        <position position="111"/>
    </location>
    <ligand>
        <name>K(+)</name>
        <dbReference type="ChEBI" id="CHEBI:29103"/>
    </ligand>
</feature>
<feature type="binding site" evidence="10">
    <location>
        <position position="431"/>
    </location>
    <ligand>
        <name>K(+)</name>
        <dbReference type="ChEBI" id="CHEBI:29103"/>
    </ligand>
</feature>
<evidence type="ECO:0000256" key="1">
    <source>
        <dbReference type="ARBA" id="ARBA00004651"/>
    </source>
</evidence>
<feature type="transmembrane region" description="Helical" evidence="11">
    <location>
        <begin position="322"/>
        <end position="344"/>
    </location>
</feature>
<dbReference type="AlphaFoldDB" id="A0A7T5UGB5"/>
<evidence type="ECO:0000256" key="8">
    <source>
        <dbReference type="ARBA" id="ARBA00023065"/>
    </source>
</evidence>
<evidence type="ECO:0000256" key="11">
    <source>
        <dbReference type="SAM" id="Phobius"/>
    </source>
</evidence>
<feature type="transmembrane region" description="Helical" evidence="11">
    <location>
        <begin position="39"/>
        <end position="58"/>
    </location>
</feature>
<keyword evidence="10" id="KW-0479">Metal-binding</keyword>
<evidence type="ECO:0000256" key="3">
    <source>
        <dbReference type="ARBA" id="ARBA00022475"/>
    </source>
</evidence>
<feature type="transmembrane region" description="Helical" evidence="11">
    <location>
        <begin position="235"/>
        <end position="254"/>
    </location>
</feature>
<sequence length="482" mass="52728">MDFRPILYVMGMLLCLLAAGMTAPLLVDLYYNHADWKVFFLSICICTFFGGTLILSNGGCTGEPLNIRQAFVLTACGWLVMATFGAMPLWHSAANLSFTDAFFEATSAITTTGSTVMVGLDTSPPGILLWRSILQAFGGIGFIVMALTILPFLKVGGMQLFQTESSDKSDKALPRIRQNALAIAYIYVFLVTWCAMTFWFCGMSGFDAINHAMTAIATGGLSTHDASFSFFKNPLLEWVATFFMILGALPFVLFIRIGKGEWKHALNNSQARSFIKFLAMTILFFALWLSLTHGRPFGEALRAVSFNVVSVVTTTGFMSEDYTLWGSFAVGVFFILTFVGGCTGSTSGGTKVMRFQVMWSVFRRQMFRLVHPHGVFPITYEGKSVSEETLFSVIVYIFALLLSFATLTMILAFFGLDLVTSISGAATALTNVGPGLGSIIGPAGNFSTLPDGAKWALSFGMVLGRLELLTLLVLFSPYLWRR</sequence>
<dbReference type="PIRSF" id="PIRSF006247">
    <property type="entry name" value="TrkH"/>
    <property type="match status" value="1"/>
</dbReference>
<evidence type="ECO:0000256" key="5">
    <source>
        <dbReference type="ARBA" id="ARBA00022692"/>
    </source>
</evidence>
<evidence type="ECO:0000256" key="4">
    <source>
        <dbReference type="ARBA" id="ARBA00022538"/>
    </source>
</evidence>
<feature type="transmembrane region" description="Helical" evidence="11">
    <location>
        <begin position="274"/>
        <end position="291"/>
    </location>
</feature>
<feature type="binding site" evidence="10">
    <location>
        <position position="219"/>
    </location>
    <ligand>
        <name>K(+)</name>
        <dbReference type="ChEBI" id="CHEBI:29103"/>
    </ligand>
</feature>
<feature type="transmembrane region" description="Helical" evidence="11">
    <location>
        <begin position="455"/>
        <end position="480"/>
    </location>
</feature>
<feature type="binding site" evidence="10">
    <location>
        <position position="315"/>
    </location>
    <ligand>
        <name>K(+)</name>
        <dbReference type="ChEBI" id="CHEBI:29103"/>
    </ligand>
</feature>
<comment type="subcellular location">
    <subcellularLocation>
        <location evidence="1">Cell membrane</location>
        <topology evidence="1">Multi-pass membrane protein</topology>
    </subcellularLocation>
</comment>
<evidence type="ECO:0000256" key="9">
    <source>
        <dbReference type="ARBA" id="ARBA00023136"/>
    </source>
</evidence>
<dbReference type="GO" id="GO:0046872">
    <property type="term" value="F:metal ion binding"/>
    <property type="evidence" value="ECO:0007669"/>
    <property type="project" value="UniProtKB-KW"/>
</dbReference>
<feature type="transmembrane region" description="Helical" evidence="11">
    <location>
        <begin position="70"/>
        <end position="90"/>
    </location>
</feature>
<evidence type="ECO:0000256" key="2">
    <source>
        <dbReference type="ARBA" id="ARBA00022448"/>
    </source>
</evidence>
<dbReference type="Pfam" id="PF02386">
    <property type="entry name" value="TrkH"/>
    <property type="match status" value="1"/>
</dbReference>
<accession>A0A7T5UGB5</accession>
<keyword evidence="4" id="KW-0633">Potassium transport</keyword>
<evidence type="ECO:0000256" key="7">
    <source>
        <dbReference type="ARBA" id="ARBA00022989"/>
    </source>
</evidence>
<dbReference type="PANTHER" id="PTHR32024">
    <property type="entry name" value="TRK SYSTEM POTASSIUM UPTAKE PROTEIN TRKG-RELATED"/>
    <property type="match status" value="1"/>
</dbReference>
<feature type="binding site" evidence="10">
    <location>
        <position position="112"/>
    </location>
    <ligand>
        <name>K(+)</name>
        <dbReference type="ChEBI" id="CHEBI:29103"/>
    </ligand>
</feature>
<evidence type="ECO:0000256" key="10">
    <source>
        <dbReference type="PIRSR" id="PIRSR006247-1"/>
    </source>
</evidence>
<evidence type="ECO:0000313" key="13">
    <source>
        <dbReference type="Proteomes" id="UP000595362"/>
    </source>
</evidence>
<dbReference type="GO" id="GO:0005886">
    <property type="term" value="C:plasma membrane"/>
    <property type="evidence" value="ECO:0007669"/>
    <property type="project" value="UniProtKB-SubCell"/>
</dbReference>
<feature type="transmembrane region" description="Helical" evidence="11">
    <location>
        <begin position="7"/>
        <end position="27"/>
    </location>
</feature>
<evidence type="ECO:0000313" key="12">
    <source>
        <dbReference type="EMBL" id="QQG35701.1"/>
    </source>
</evidence>
<dbReference type="Proteomes" id="UP000595362">
    <property type="component" value="Chromosome"/>
</dbReference>
<keyword evidence="7 11" id="KW-1133">Transmembrane helix</keyword>
<name>A0A7T5UGB5_9BACT</name>
<dbReference type="GO" id="GO:0015379">
    <property type="term" value="F:potassium:chloride symporter activity"/>
    <property type="evidence" value="ECO:0007669"/>
    <property type="project" value="InterPro"/>
</dbReference>
<keyword evidence="3" id="KW-1003">Cell membrane</keyword>
<feature type="transmembrane region" description="Helical" evidence="11">
    <location>
        <begin position="133"/>
        <end position="153"/>
    </location>
</feature>
<dbReference type="EMBL" id="CP066681">
    <property type="protein sequence ID" value="QQG35701.1"/>
    <property type="molecule type" value="Genomic_DNA"/>
</dbReference>
<dbReference type="PANTHER" id="PTHR32024:SF3">
    <property type="entry name" value="TRK SYSTEM POTASSIUM UPTAKE PROTEIN"/>
    <property type="match status" value="1"/>
</dbReference>
<reference evidence="12 13" key="1">
    <citation type="submission" date="2020-07" db="EMBL/GenBank/DDBJ databases">
        <title>Huge and variable diversity of episymbiotic CPR bacteria and DPANN archaea in groundwater ecosystems.</title>
        <authorList>
            <person name="He C.Y."/>
            <person name="Keren R."/>
            <person name="Whittaker M."/>
            <person name="Farag I.F."/>
            <person name="Doudna J."/>
            <person name="Cate J.H.D."/>
            <person name="Banfield J.F."/>
        </authorList>
    </citation>
    <scope>NUCLEOTIDE SEQUENCE [LARGE SCALE GENOMIC DNA]</scope>
    <source>
        <strain evidence="12">NC_groundwater_70_Ag_B-0.1um_54_66</strain>
    </source>
</reference>
<feature type="binding site" evidence="10">
    <location>
        <position position="432"/>
    </location>
    <ligand>
        <name>K(+)</name>
        <dbReference type="ChEBI" id="CHEBI:29103"/>
    </ligand>
</feature>
<keyword evidence="5 11" id="KW-0812">Transmembrane</keyword>
<proteinExistence type="predicted"/>
<keyword evidence="8" id="KW-0406">Ion transport</keyword>
<feature type="transmembrane region" description="Helical" evidence="11">
    <location>
        <begin position="180"/>
        <end position="200"/>
    </location>
</feature>